<dbReference type="InterPro" id="IPR002575">
    <property type="entry name" value="Aminoglycoside_PTrfase"/>
</dbReference>
<dbReference type="Proteomes" id="UP000664385">
    <property type="component" value="Unassembled WGS sequence"/>
</dbReference>
<dbReference type="RefSeq" id="WP_206823580.1">
    <property type="nucleotide sequence ID" value="NZ_JAEMWU010000001.1"/>
</dbReference>
<dbReference type="Pfam" id="PF01636">
    <property type="entry name" value="APH"/>
    <property type="match status" value="1"/>
</dbReference>
<evidence type="ECO:0000259" key="1">
    <source>
        <dbReference type="Pfam" id="PF01636"/>
    </source>
</evidence>
<dbReference type="SUPFAM" id="SSF56112">
    <property type="entry name" value="Protein kinase-like (PK-like)"/>
    <property type="match status" value="1"/>
</dbReference>
<feature type="domain" description="Aminoglycoside phosphotransferase" evidence="1">
    <location>
        <begin position="87"/>
        <end position="245"/>
    </location>
</feature>
<dbReference type="Gene3D" id="3.90.1200.10">
    <property type="match status" value="1"/>
</dbReference>
<dbReference type="EMBL" id="JAEMWU010000001">
    <property type="protein sequence ID" value="MBN8205833.1"/>
    <property type="molecule type" value="Genomic_DNA"/>
</dbReference>
<dbReference type="InterPro" id="IPR011009">
    <property type="entry name" value="Kinase-like_dom_sf"/>
</dbReference>
<comment type="caution">
    <text evidence="2">The sequence shown here is derived from an EMBL/GenBank/DDBJ whole genome shotgun (WGS) entry which is preliminary data.</text>
</comment>
<dbReference type="AlphaFoldDB" id="A0A939DXI2"/>
<evidence type="ECO:0000313" key="3">
    <source>
        <dbReference type="Proteomes" id="UP000664385"/>
    </source>
</evidence>
<reference evidence="2" key="1">
    <citation type="submission" date="2020-12" db="EMBL/GenBank/DDBJ databases">
        <title>PHA producing bacteria isolated from mangrove.</title>
        <authorList>
            <person name="Zheng W."/>
            <person name="Yu S."/>
            <person name="Huang Y."/>
        </authorList>
    </citation>
    <scope>NUCLEOTIDE SEQUENCE</scope>
    <source>
        <strain evidence="2">GN8-5</strain>
    </source>
</reference>
<gene>
    <name evidence="2" type="ORF">JF543_07640</name>
</gene>
<organism evidence="2 3">
    <name type="scientific">Microbacterium esteraromaticum</name>
    <dbReference type="NCBI Taxonomy" id="57043"/>
    <lineage>
        <taxon>Bacteria</taxon>
        <taxon>Bacillati</taxon>
        <taxon>Actinomycetota</taxon>
        <taxon>Actinomycetes</taxon>
        <taxon>Micrococcales</taxon>
        <taxon>Microbacteriaceae</taxon>
        <taxon>Microbacterium</taxon>
    </lineage>
</organism>
<evidence type="ECO:0000313" key="2">
    <source>
        <dbReference type="EMBL" id="MBN8205833.1"/>
    </source>
</evidence>
<accession>A0A939DXI2</accession>
<protein>
    <submittedName>
        <fullName evidence="2">Aminoglycoside phosphotransferase family protein</fullName>
    </submittedName>
</protein>
<proteinExistence type="predicted"/>
<name>A0A939DXI2_9MICO</name>
<sequence length="287" mass="32178">MNTLLRDRLSAPQAAWVQQRMPDAVIVRDMSWHLVASIVLHVRGSLGGETIDAVVKAGDVTNHHIAREIAAHTRWTHDLVSTQHSARLIDADSDERVMLFELLPGALVEATNAEWETGTYTQAGALLLRLHSQDRRMDAEHEARANARAIQWLDGEHRVTPAIATRARGILADDPAPPVEVVPTHGDWQPRNWLIHDGVVRVIDFGRFAFRPPSTDLLRLAAQQWRGRPDLESAFFEAYGPDPREPDRSRISALREAVGTACWAHHVGEERFEAQGHRMLAEALRAF</sequence>